<proteinExistence type="inferred from homology"/>
<evidence type="ECO:0000256" key="7">
    <source>
        <dbReference type="ARBA" id="ARBA00023136"/>
    </source>
</evidence>
<dbReference type="KEGG" id="pnp:IJ22_19940"/>
<dbReference type="InterPro" id="IPR007387">
    <property type="entry name" value="TRAP_DctQ"/>
</dbReference>
<evidence type="ECO:0000256" key="4">
    <source>
        <dbReference type="ARBA" id="ARBA00022519"/>
    </source>
</evidence>
<evidence type="ECO:0000256" key="2">
    <source>
        <dbReference type="ARBA" id="ARBA00022448"/>
    </source>
</evidence>
<keyword evidence="4" id="KW-0997">Cell inner membrane</keyword>
<feature type="transmembrane region" description="Helical" evidence="9">
    <location>
        <begin position="130"/>
        <end position="148"/>
    </location>
</feature>
<dbReference type="GO" id="GO:0005886">
    <property type="term" value="C:plasma membrane"/>
    <property type="evidence" value="ECO:0007669"/>
    <property type="project" value="UniProtKB-SubCell"/>
</dbReference>
<keyword evidence="7 9" id="KW-0472">Membrane</keyword>
<dbReference type="OrthoDB" id="6161610at2"/>
<organism evidence="11 12">
    <name type="scientific">Paenibacillus naphthalenovorans</name>
    <dbReference type="NCBI Taxonomy" id="162209"/>
    <lineage>
        <taxon>Bacteria</taxon>
        <taxon>Bacillati</taxon>
        <taxon>Bacillota</taxon>
        <taxon>Bacilli</taxon>
        <taxon>Bacillales</taxon>
        <taxon>Paenibacillaceae</taxon>
        <taxon>Paenibacillus</taxon>
    </lineage>
</organism>
<dbReference type="Pfam" id="PF04290">
    <property type="entry name" value="DctQ"/>
    <property type="match status" value="1"/>
</dbReference>
<evidence type="ECO:0000256" key="8">
    <source>
        <dbReference type="ARBA" id="ARBA00038436"/>
    </source>
</evidence>
<evidence type="ECO:0000256" key="3">
    <source>
        <dbReference type="ARBA" id="ARBA00022475"/>
    </source>
</evidence>
<keyword evidence="6 9" id="KW-1133">Transmembrane helix</keyword>
<evidence type="ECO:0000256" key="1">
    <source>
        <dbReference type="ARBA" id="ARBA00004429"/>
    </source>
</evidence>
<dbReference type="EMBL" id="CP013652">
    <property type="protein sequence ID" value="ALS22368.1"/>
    <property type="molecule type" value="Genomic_DNA"/>
</dbReference>
<dbReference type="STRING" id="162209.IJ22_19940"/>
<keyword evidence="2" id="KW-0813">Transport</keyword>
<dbReference type="RefSeq" id="WP_062408654.1">
    <property type="nucleotide sequence ID" value="NZ_CP013652.1"/>
</dbReference>
<comment type="subcellular location">
    <subcellularLocation>
        <location evidence="1">Cell inner membrane</location>
        <topology evidence="1">Multi-pass membrane protein</topology>
    </subcellularLocation>
</comment>
<accession>A0A0U2M489</accession>
<feature type="transmembrane region" description="Helical" evidence="9">
    <location>
        <begin position="91"/>
        <end position="110"/>
    </location>
</feature>
<keyword evidence="5 9" id="KW-0812">Transmembrane</keyword>
<reference evidence="12" key="1">
    <citation type="submission" date="2015-12" db="EMBL/GenBank/DDBJ databases">
        <title>Complete genome sequences of two moderately thermophilic Paenibacillus species.</title>
        <authorList>
            <person name="Butler R.III."/>
            <person name="Wang J."/>
            <person name="Stark B.C."/>
            <person name="Pombert J.-F."/>
        </authorList>
    </citation>
    <scope>NUCLEOTIDE SEQUENCE [LARGE SCALE GENOMIC DNA]</scope>
    <source>
        <strain evidence="12">32O-Y</strain>
    </source>
</reference>
<dbReference type="PANTHER" id="PTHR35011">
    <property type="entry name" value="2,3-DIKETO-L-GULONATE TRAP TRANSPORTER SMALL PERMEASE PROTEIN YIAM"/>
    <property type="match status" value="1"/>
</dbReference>
<evidence type="ECO:0000259" key="10">
    <source>
        <dbReference type="Pfam" id="PF04290"/>
    </source>
</evidence>
<gene>
    <name evidence="11" type="ORF">IJ22_19940</name>
</gene>
<feature type="transmembrane region" description="Helical" evidence="9">
    <location>
        <begin position="54"/>
        <end position="70"/>
    </location>
</feature>
<comment type="similarity">
    <text evidence="8">Belongs to the TRAP transporter small permease family.</text>
</comment>
<dbReference type="GO" id="GO:0022857">
    <property type="term" value="F:transmembrane transporter activity"/>
    <property type="evidence" value="ECO:0007669"/>
    <property type="project" value="TreeGrafter"/>
</dbReference>
<keyword evidence="12" id="KW-1185">Reference proteome</keyword>
<evidence type="ECO:0000313" key="11">
    <source>
        <dbReference type="EMBL" id="ALS22368.1"/>
    </source>
</evidence>
<feature type="transmembrane region" description="Helical" evidence="9">
    <location>
        <begin position="12"/>
        <end position="34"/>
    </location>
</feature>
<reference evidence="11 12" key="2">
    <citation type="journal article" date="2016" name="Genome Announc.">
        <title>Complete Genome Sequences of Two Interactive Moderate Thermophiles, Paenibacillus napthalenovorans 32O-Y and Paenibacillus sp. 32O-W.</title>
        <authorList>
            <person name="Butler R.R.III."/>
            <person name="Wang J."/>
            <person name="Stark B.C."/>
            <person name="Pombert J.F."/>
        </authorList>
    </citation>
    <scope>NUCLEOTIDE SEQUENCE [LARGE SCALE GENOMIC DNA]</scope>
    <source>
        <strain evidence="11 12">32O-Y</strain>
    </source>
</reference>
<dbReference type="PANTHER" id="PTHR35011:SF2">
    <property type="entry name" value="2,3-DIKETO-L-GULONATE TRAP TRANSPORTER SMALL PERMEASE PROTEIN YIAM"/>
    <property type="match status" value="1"/>
</dbReference>
<dbReference type="AlphaFoldDB" id="A0A0U2M489"/>
<dbReference type="GO" id="GO:0015740">
    <property type="term" value="P:C4-dicarboxylate transport"/>
    <property type="evidence" value="ECO:0007669"/>
    <property type="project" value="TreeGrafter"/>
</dbReference>
<evidence type="ECO:0000256" key="6">
    <source>
        <dbReference type="ARBA" id="ARBA00022989"/>
    </source>
</evidence>
<evidence type="ECO:0000313" key="12">
    <source>
        <dbReference type="Proteomes" id="UP000061660"/>
    </source>
</evidence>
<dbReference type="Proteomes" id="UP000061660">
    <property type="component" value="Chromosome"/>
</dbReference>
<sequence>MKNSGLKSVTEQAWKVVLTVIAVCFLIGTFLTFVNVVMRKALNKPWIGTEEMDSILLVLLVFLPLAYVEWTNKQLNVSVVFDLFPKKVKFWIRKSHHLLILAVSICLTAASWEVVQRNMDVGNKTASLGIPLYLLFGIIFVGFALTALTKLVQLFMSDEDGGPHDH</sequence>
<keyword evidence="3" id="KW-1003">Cell membrane</keyword>
<dbReference type="InterPro" id="IPR055348">
    <property type="entry name" value="DctQ"/>
</dbReference>
<evidence type="ECO:0000256" key="5">
    <source>
        <dbReference type="ARBA" id="ARBA00022692"/>
    </source>
</evidence>
<protein>
    <submittedName>
        <fullName evidence="11">DctQ component of tripartite ATP-independent periplasmic transporter</fullName>
    </submittedName>
</protein>
<name>A0A0U2M489_9BACL</name>
<dbReference type="PATRIC" id="fig|162209.4.peg.2112"/>
<feature type="domain" description="Tripartite ATP-independent periplasmic transporters DctQ component" evidence="10">
    <location>
        <begin position="30"/>
        <end position="155"/>
    </location>
</feature>
<evidence type="ECO:0000256" key="9">
    <source>
        <dbReference type="SAM" id="Phobius"/>
    </source>
</evidence>